<feature type="compositionally biased region" description="Basic residues" evidence="1">
    <location>
        <begin position="13"/>
        <end position="26"/>
    </location>
</feature>
<sequence>MIDSALERTLSTGKHRNLRRMKRRTHPSLLPSQSSLSRPYLEAKGANTPNCPLLQLPCSTHEEGLEHPTTTNMIVTDSSQTSKLQQACPEQLVIVVDGFVGQGVIASSTDVVSQYFLLYDDSLHIPNSHTWSGLRSEDQGQMMRAAAVMAFMSTGTPPLSHKSYGDATLTNSPIKDCVGKNQNGHHQKEYLFDTYLADGGVGGAASLWILEIGKSNERMNRMIELWAPKAIE</sequence>
<reference evidence="2 3" key="1">
    <citation type="journal article" date="2022" name="bioRxiv">
        <title>Genomics of Preaxostyla Flagellates Illuminates Evolutionary Transitions and the Path Towards Mitochondrial Loss.</title>
        <authorList>
            <person name="Novak L.V.F."/>
            <person name="Treitli S.C."/>
            <person name="Pyrih J."/>
            <person name="Halakuc P."/>
            <person name="Pipaliya S.V."/>
            <person name="Vacek V."/>
            <person name="Brzon O."/>
            <person name="Soukal P."/>
            <person name="Eme L."/>
            <person name="Dacks J.B."/>
            <person name="Karnkowska A."/>
            <person name="Elias M."/>
            <person name="Hampl V."/>
        </authorList>
    </citation>
    <scope>NUCLEOTIDE SEQUENCE [LARGE SCALE GENOMIC DNA]</scope>
    <source>
        <strain evidence="2">NAU3</strain>
        <tissue evidence="2">Gut</tissue>
    </source>
</reference>
<evidence type="ECO:0000313" key="2">
    <source>
        <dbReference type="EMBL" id="KAK2956520.1"/>
    </source>
</evidence>
<accession>A0ABQ9XYE7</accession>
<dbReference type="Proteomes" id="UP001281761">
    <property type="component" value="Unassembled WGS sequence"/>
</dbReference>
<dbReference type="EMBL" id="JARBJD010000055">
    <property type="protein sequence ID" value="KAK2956520.1"/>
    <property type="molecule type" value="Genomic_DNA"/>
</dbReference>
<feature type="compositionally biased region" description="Low complexity" evidence="1">
    <location>
        <begin position="27"/>
        <end position="36"/>
    </location>
</feature>
<protein>
    <submittedName>
        <fullName evidence="2">Uncharacterized protein</fullName>
    </submittedName>
</protein>
<evidence type="ECO:0000256" key="1">
    <source>
        <dbReference type="SAM" id="MobiDB-lite"/>
    </source>
</evidence>
<evidence type="ECO:0000313" key="3">
    <source>
        <dbReference type="Proteomes" id="UP001281761"/>
    </source>
</evidence>
<gene>
    <name evidence="2" type="ORF">BLNAU_8574</name>
</gene>
<proteinExistence type="predicted"/>
<feature type="region of interest" description="Disordered" evidence="1">
    <location>
        <begin position="1"/>
        <end position="36"/>
    </location>
</feature>
<keyword evidence="3" id="KW-1185">Reference proteome</keyword>
<organism evidence="2 3">
    <name type="scientific">Blattamonas nauphoetae</name>
    <dbReference type="NCBI Taxonomy" id="2049346"/>
    <lineage>
        <taxon>Eukaryota</taxon>
        <taxon>Metamonada</taxon>
        <taxon>Preaxostyla</taxon>
        <taxon>Oxymonadida</taxon>
        <taxon>Blattamonas</taxon>
    </lineage>
</organism>
<comment type="caution">
    <text evidence="2">The sequence shown here is derived from an EMBL/GenBank/DDBJ whole genome shotgun (WGS) entry which is preliminary data.</text>
</comment>
<name>A0ABQ9XYE7_9EUKA</name>